<protein>
    <submittedName>
        <fullName evidence="1">Uncharacterized protein</fullName>
    </submittedName>
</protein>
<name>A0ABQ3SLM8_9ACTN</name>
<evidence type="ECO:0000313" key="1">
    <source>
        <dbReference type="EMBL" id="GHI69044.1"/>
    </source>
</evidence>
<proteinExistence type="predicted"/>
<sequence length="95" mass="10234">MPVNSGLPAGWTIEHLRALSGDPSAAPLSFDRLVVVETAGQDDYELLQPDVILAFHELCLVRDDGEWFMGQLDADGSVICWASYGSDLAGAIRSL</sequence>
<evidence type="ECO:0000313" key="2">
    <source>
        <dbReference type="Proteomes" id="UP000613974"/>
    </source>
</evidence>
<keyword evidence="2" id="KW-1185">Reference proteome</keyword>
<dbReference type="EMBL" id="BNEC01000005">
    <property type="protein sequence ID" value="GHI69044.1"/>
    <property type="molecule type" value="Genomic_DNA"/>
</dbReference>
<accession>A0ABQ3SLM8</accession>
<organism evidence="1 2">
    <name type="scientific">Streptomyces nojiriensis</name>
    <dbReference type="NCBI Taxonomy" id="66374"/>
    <lineage>
        <taxon>Bacteria</taxon>
        <taxon>Bacillati</taxon>
        <taxon>Actinomycetota</taxon>
        <taxon>Actinomycetes</taxon>
        <taxon>Kitasatosporales</taxon>
        <taxon>Streptomycetaceae</taxon>
        <taxon>Streptomyces</taxon>
    </lineage>
</organism>
<comment type="caution">
    <text evidence="1">The sequence shown here is derived from an EMBL/GenBank/DDBJ whole genome shotgun (WGS) entry which is preliminary data.</text>
</comment>
<reference evidence="2" key="1">
    <citation type="submission" date="2023-07" db="EMBL/GenBank/DDBJ databases">
        <title>Whole genome shotgun sequence of Streptomyces nojiriensis NBRC 13794.</title>
        <authorList>
            <person name="Komaki H."/>
            <person name="Tamura T."/>
        </authorList>
    </citation>
    <scope>NUCLEOTIDE SEQUENCE [LARGE SCALE GENOMIC DNA]</scope>
    <source>
        <strain evidence="2">NBRC 13794</strain>
    </source>
</reference>
<dbReference type="Proteomes" id="UP000613974">
    <property type="component" value="Unassembled WGS sequence"/>
</dbReference>
<gene>
    <name evidence="1" type="ORF">Snoj_29620</name>
</gene>